<dbReference type="InterPro" id="IPR036291">
    <property type="entry name" value="NAD(P)-bd_dom_sf"/>
</dbReference>
<sequence length="254" mass="27368">MSQDSRRPIVITGACGAYGRELARHFSAHGHDLVLVDILPQHDFLHELANPEHAVYLQCDLGRTDAVLQLTDDILRHGTPRALVNNAGIFPFDELMDIPPDTIQSIMAINFMAPVLLMQRLGEAMSRAGGGGICNISSGAAEVVRSNGAVYGASKAALEQITRAFAVTLGPGKVRVNAVRAGLRTRNLLSPMLAGHEARITASIPLRRLSEDGELASLVYFLCSDEARFITGQTIGVDGGNTLNRRLQTMETTQ</sequence>
<dbReference type="EMBL" id="SMBX01000005">
    <property type="protein sequence ID" value="TCU98318.1"/>
    <property type="molecule type" value="Genomic_DNA"/>
</dbReference>
<keyword evidence="2" id="KW-0560">Oxidoreductase</keyword>
<reference evidence="3 4" key="1">
    <citation type="submission" date="2019-03" db="EMBL/GenBank/DDBJ databases">
        <title>Genomic Encyclopedia of Type Strains, Phase IV (KMG-IV): sequencing the most valuable type-strain genomes for metagenomic binning, comparative biology and taxonomic classification.</title>
        <authorList>
            <person name="Goeker M."/>
        </authorList>
    </citation>
    <scope>NUCLEOTIDE SEQUENCE [LARGE SCALE GENOMIC DNA]</scope>
    <source>
        <strain evidence="3 4">DSM 100048</strain>
    </source>
</reference>
<accession>A0A4R3V4U6</accession>
<dbReference type="PANTHER" id="PTHR43639">
    <property type="entry name" value="OXIDOREDUCTASE, SHORT-CHAIN DEHYDROGENASE/REDUCTASE FAMILY (AFU_ORTHOLOGUE AFUA_5G02870)"/>
    <property type="match status" value="1"/>
</dbReference>
<evidence type="ECO:0000313" key="4">
    <source>
        <dbReference type="Proteomes" id="UP000294692"/>
    </source>
</evidence>
<protein>
    <submittedName>
        <fullName evidence="3">NAD(P)-dependent dehydrogenase (Short-subunit alcohol dehydrogenase family)</fullName>
    </submittedName>
</protein>
<dbReference type="InterPro" id="IPR020904">
    <property type="entry name" value="Sc_DH/Rdtase_CS"/>
</dbReference>
<comment type="similarity">
    <text evidence="1">Belongs to the short-chain dehydrogenases/reductases (SDR) family.</text>
</comment>
<dbReference type="InterPro" id="IPR002347">
    <property type="entry name" value="SDR_fam"/>
</dbReference>
<dbReference type="PRINTS" id="PR00080">
    <property type="entry name" value="SDRFAMILY"/>
</dbReference>
<dbReference type="AlphaFoldDB" id="A0A4R3V4U6"/>
<organism evidence="3 4">
    <name type="scientific">Paracandidimonas soli</name>
    <dbReference type="NCBI Taxonomy" id="1917182"/>
    <lineage>
        <taxon>Bacteria</taxon>
        <taxon>Pseudomonadati</taxon>
        <taxon>Pseudomonadota</taxon>
        <taxon>Betaproteobacteria</taxon>
        <taxon>Burkholderiales</taxon>
        <taxon>Alcaligenaceae</taxon>
        <taxon>Paracandidimonas</taxon>
    </lineage>
</organism>
<evidence type="ECO:0000256" key="1">
    <source>
        <dbReference type="ARBA" id="ARBA00006484"/>
    </source>
</evidence>
<dbReference type="Pfam" id="PF13561">
    <property type="entry name" value="adh_short_C2"/>
    <property type="match status" value="1"/>
</dbReference>
<dbReference type="SUPFAM" id="SSF51735">
    <property type="entry name" value="NAD(P)-binding Rossmann-fold domains"/>
    <property type="match status" value="1"/>
</dbReference>
<dbReference type="Proteomes" id="UP000294692">
    <property type="component" value="Unassembled WGS sequence"/>
</dbReference>
<dbReference type="PRINTS" id="PR00081">
    <property type="entry name" value="GDHRDH"/>
</dbReference>
<proteinExistence type="inferred from homology"/>
<comment type="caution">
    <text evidence="3">The sequence shown here is derived from an EMBL/GenBank/DDBJ whole genome shotgun (WGS) entry which is preliminary data.</text>
</comment>
<gene>
    <name evidence="3" type="ORF">EV686_10515</name>
</gene>
<evidence type="ECO:0000256" key="2">
    <source>
        <dbReference type="ARBA" id="ARBA00023002"/>
    </source>
</evidence>
<dbReference type="RefSeq" id="WP_132476991.1">
    <property type="nucleotide sequence ID" value="NZ_JBHRVM010000001.1"/>
</dbReference>
<name>A0A4R3V4U6_9BURK</name>
<dbReference type="OrthoDB" id="9806974at2"/>
<dbReference type="PROSITE" id="PS00061">
    <property type="entry name" value="ADH_SHORT"/>
    <property type="match status" value="1"/>
</dbReference>
<dbReference type="PANTHER" id="PTHR43639:SF1">
    <property type="entry name" value="SHORT-CHAIN DEHYDROGENASE_REDUCTASE FAMILY PROTEIN"/>
    <property type="match status" value="1"/>
</dbReference>
<dbReference type="CDD" id="cd05233">
    <property type="entry name" value="SDR_c"/>
    <property type="match status" value="1"/>
</dbReference>
<evidence type="ECO:0000313" key="3">
    <source>
        <dbReference type="EMBL" id="TCU98318.1"/>
    </source>
</evidence>
<keyword evidence="4" id="KW-1185">Reference proteome</keyword>
<dbReference type="GO" id="GO:0016491">
    <property type="term" value="F:oxidoreductase activity"/>
    <property type="evidence" value="ECO:0007669"/>
    <property type="project" value="UniProtKB-KW"/>
</dbReference>
<dbReference type="Gene3D" id="3.40.50.720">
    <property type="entry name" value="NAD(P)-binding Rossmann-like Domain"/>
    <property type="match status" value="1"/>
</dbReference>